<evidence type="ECO:0000313" key="1">
    <source>
        <dbReference type="EMBL" id="RIB06178.1"/>
    </source>
</evidence>
<comment type="caution">
    <text evidence="1">The sequence shown here is derived from an EMBL/GenBank/DDBJ whole genome shotgun (WGS) entry which is preliminary data.</text>
</comment>
<name>A0A397UAQ3_9GLOM</name>
<sequence length="79" mass="9049">MTWVIRVIWSFKVCRDLVQSNNSGLNVDPSHDGAPTNNDKELATTLANYVPDTKNKRAKVNISKLRYDDTKNWQPPFNT</sequence>
<dbReference type="AlphaFoldDB" id="A0A397UAQ3"/>
<keyword evidence="2" id="KW-1185">Reference proteome</keyword>
<evidence type="ECO:0000313" key="2">
    <source>
        <dbReference type="Proteomes" id="UP000266673"/>
    </source>
</evidence>
<dbReference type="EMBL" id="QKWP01001856">
    <property type="protein sequence ID" value="RIB06178.1"/>
    <property type="molecule type" value="Genomic_DNA"/>
</dbReference>
<protein>
    <submittedName>
        <fullName evidence="1">Uncharacterized protein</fullName>
    </submittedName>
</protein>
<gene>
    <name evidence="1" type="ORF">C2G38_2217765</name>
</gene>
<accession>A0A397UAQ3</accession>
<reference evidence="1 2" key="1">
    <citation type="submission" date="2018-06" db="EMBL/GenBank/DDBJ databases">
        <title>Comparative genomics reveals the genomic features of Rhizophagus irregularis, R. cerebriforme, R. diaphanum and Gigaspora rosea, and their symbiotic lifestyle signature.</title>
        <authorList>
            <person name="Morin E."/>
            <person name="San Clemente H."/>
            <person name="Chen E.C.H."/>
            <person name="De La Providencia I."/>
            <person name="Hainaut M."/>
            <person name="Kuo A."/>
            <person name="Kohler A."/>
            <person name="Murat C."/>
            <person name="Tang N."/>
            <person name="Roy S."/>
            <person name="Loubradou J."/>
            <person name="Henrissat B."/>
            <person name="Grigoriev I.V."/>
            <person name="Corradi N."/>
            <person name="Roux C."/>
            <person name="Martin F.M."/>
        </authorList>
    </citation>
    <scope>NUCLEOTIDE SEQUENCE [LARGE SCALE GENOMIC DNA]</scope>
    <source>
        <strain evidence="1 2">DAOM 194757</strain>
    </source>
</reference>
<organism evidence="1 2">
    <name type="scientific">Gigaspora rosea</name>
    <dbReference type="NCBI Taxonomy" id="44941"/>
    <lineage>
        <taxon>Eukaryota</taxon>
        <taxon>Fungi</taxon>
        <taxon>Fungi incertae sedis</taxon>
        <taxon>Mucoromycota</taxon>
        <taxon>Glomeromycotina</taxon>
        <taxon>Glomeromycetes</taxon>
        <taxon>Diversisporales</taxon>
        <taxon>Gigasporaceae</taxon>
        <taxon>Gigaspora</taxon>
    </lineage>
</organism>
<proteinExistence type="predicted"/>
<dbReference type="Proteomes" id="UP000266673">
    <property type="component" value="Unassembled WGS sequence"/>
</dbReference>